<dbReference type="EMBL" id="GL833141">
    <property type="protein sequence ID" value="EGB05513.1"/>
    <property type="molecule type" value="Genomic_DNA"/>
</dbReference>
<feature type="region of interest" description="Disordered" evidence="2">
    <location>
        <begin position="253"/>
        <end position="275"/>
    </location>
</feature>
<gene>
    <name evidence="4" type="ORF">AURANDRAFT_66361</name>
</gene>
<dbReference type="InterPro" id="IPR011992">
    <property type="entry name" value="EF-hand-dom_pair"/>
</dbReference>
<dbReference type="InParanoid" id="F0YH96"/>
<dbReference type="OrthoDB" id="201278at2759"/>
<dbReference type="GO" id="GO:0005509">
    <property type="term" value="F:calcium ion binding"/>
    <property type="evidence" value="ECO:0007669"/>
    <property type="project" value="InterPro"/>
</dbReference>
<dbReference type="Gene3D" id="1.10.238.10">
    <property type="entry name" value="EF-hand"/>
    <property type="match status" value="1"/>
</dbReference>
<accession>F0YH96</accession>
<organism evidence="5">
    <name type="scientific">Aureococcus anophagefferens</name>
    <name type="common">Harmful bloom alga</name>
    <dbReference type="NCBI Taxonomy" id="44056"/>
    <lineage>
        <taxon>Eukaryota</taxon>
        <taxon>Sar</taxon>
        <taxon>Stramenopiles</taxon>
        <taxon>Ochrophyta</taxon>
        <taxon>Pelagophyceae</taxon>
        <taxon>Pelagomonadales</taxon>
        <taxon>Pelagomonadaceae</taxon>
        <taxon>Aureococcus</taxon>
    </lineage>
</organism>
<dbReference type="eggNOG" id="ENOG502T2J6">
    <property type="taxonomic scope" value="Eukaryota"/>
</dbReference>
<dbReference type="KEGG" id="aaf:AURANDRAFT_66361"/>
<proteinExistence type="predicted"/>
<evidence type="ECO:0000256" key="1">
    <source>
        <dbReference type="ARBA" id="ARBA00022837"/>
    </source>
</evidence>
<dbReference type="InterPro" id="IPR002048">
    <property type="entry name" value="EF_hand_dom"/>
</dbReference>
<feature type="domain" description="EF-hand" evidence="3">
    <location>
        <begin position="199"/>
        <end position="234"/>
    </location>
</feature>
<name>F0YH96_AURAN</name>
<evidence type="ECO:0000259" key="3">
    <source>
        <dbReference type="PROSITE" id="PS50222"/>
    </source>
</evidence>
<dbReference type="SUPFAM" id="SSF47473">
    <property type="entry name" value="EF-hand"/>
    <property type="match status" value="1"/>
</dbReference>
<dbReference type="RefSeq" id="XP_009039894.1">
    <property type="nucleotide sequence ID" value="XM_009041646.1"/>
</dbReference>
<keyword evidence="5" id="KW-1185">Reference proteome</keyword>
<feature type="non-terminal residue" evidence="4">
    <location>
        <position position="275"/>
    </location>
</feature>
<reference evidence="4 5" key="1">
    <citation type="journal article" date="2011" name="Proc. Natl. Acad. Sci. U.S.A.">
        <title>Niche of harmful alga Aureococcus anophagefferens revealed through ecogenomics.</title>
        <authorList>
            <person name="Gobler C.J."/>
            <person name="Berry D.L."/>
            <person name="Dyhrman S.T."/>
            <person name="Wilhelm S.W."/>
            <person name="Salamov A."/>
            <person name="Lobanov A.V."/>
            <person name="Zhang Y."/>
            <person name="Collier J.L."/>
            <person name="Wurch L.L."/>
            <person name="Kustka A.B."/>
            <person name="Dill B.D."/>
            <person name="Shah M."/>
            <person name="VerBerkmoes N.C."/>
            <person name="Kuo A."/>
            <person name="Terry A."/>
            <person name="Pangilinan J."/>
            <person name="Lindquist E.A."/>
            <person name="Lucas S."/>
            <person name="Paulsen I.T."/>
            <person name="Hattenrath-Lehmann T.K."/>
            <person name="Talmage S.C."/>
            <person name="Walker E.A."/>
            <person name="Koch F."/>
            <person name="Burson A.M."/>
            <person name="Marcoval M.A."/>
            <person name="Tang Y.Z."/>
            <person name="Lecleir G.R."/>
            <person name="Coyne K.J."/>
            <person name="Berg G.M."/>
            <person name="Bertrand E.M."/>
            <person name="Saito M.A."/>
            <person name="Gladyshev V.N."/>
            <person name="Grigoriev I.V."/>
        </authorList>
    </citation>
    <scope>NUCLEOTIDE SEQUENCE [LARGE SCALE GENOMIC DNA]</scope>
    <source>
        <strain evidence="5">CCMP 1984</strain>
    </source>
</reference>
<dbReference type="GeneID" id="20225761"/>
<dbReference type="PROSITE" id="PS50222">
    <property type="entry name" value="EF_HAND_2"/>
    <property type="match status" value="1"/>
</dbReference>
<feature type="compositionally biased region" description="Basic and acidic residues" evidence="2">
    <location>
        <begin position="253"/>
        <end position="262"/>
    </location>
</feature>
<dbReference type="AlphaFoldDB" id="F0YH96"/>
<protein>
    <recommendedName>
        <fullName evidence="3">EF-hand domain-containing protein</fullName>
    </recommendedName>
</protein>
<dbReference type="PROSITE" id="PS00018">
    <property type="entry name" value="EF_HAND_1"/>
    <property type="match status" value="2"/>
</dbReference>
<keyword evidence="1" id="KW-0106">Calcium</keyword>
<dbReference type="InterPro" id="IPR018247">
    <property type="entry name" value="EF_Hand_1_Ca_BS"/>
</dbReference>
<evidence type="ECO:0000256" key="2">
    <source>
        <dbReference type="SAM" id="MobiDB-lite"/>
    </source>
</evidence>
<dbReference type="OMA" id="DARYDAN"/>
<evidence type="ECO:0000313" key="4">
    <source>
        <dbReference type="EMBL" id="EGB05513.1"/>
    </source>
</evidence>
<dbReference type="Proteomes" id="UP000002729">
    <property type="component" value="Unassembled WGS sequence"/>
</dbReference>
<sequence length="275" mass="30536">MADAAPPDAPEEEADPVLRSAMAKLEQAALRYDSVRDKQSLRAFDGASMNAASFQQQLQRAFPSLRLSEPEAYALLACFDNDGGGTIDGAEFMKTFFSRSFAIKADGDRAARDAKAARAAKEVRKQEAAARAKRKAMDARYDANFSDEDMLVARRRICAAAEHYDADNTDAMPLTGFQGAEMHPAVFEDQLKRCFHVTFTPKQLGAVVSIFDASGDGFVDGAEFLRTFFQLGFDQRRRTRHLEEVRASNYRDRERRAAERRSATRRAKTACGVAP</sequence>
<evidence type="ECO:0000313" key="5">
    <source>
        <dbReference type="Proteomes" id="UP000002729"/>
    </source>
</evidence>